<dbReference type="Proteomes" id="UP000182486">
    <property type="component" value="Unassembled WGS sequence"/>
</dbReference>
<dbReference type="NCBIfam" id="TIGR01868">
    <property type="entry name" value="casD_Cas5e"/>
    <property type="match status" value="1"/>
</dbReference>
<dbReference type="GO" id="GO:0043571">
    <property type="term" value="P:maintenance of CRISPR repeat elements"/>
    <property type="evidence" value="ECO:0007669"/>
    <property type="project" value="InterPro"/>
</dbReference>
<sequence>MSVLLLRLAGPLQAWGTRSRFAHRHTDVAPSKSGVIGLLAAARGLRRTDPLTELLPLRFGVRIDQPGEILRDFHVARTLDGRTSMPLTYRHYLADAAFLAAVSGPPALLDSLQQALSRPYFPLFLGRRSCPPAGPVSLGVHDGMLRERLATWPWQAAGWKQRRQRGHPAVRLEILRDAESGDPLTETAPDQAVSFDPRHRRHSWRSVVREHTDIPNPAHHPAPGHDPMDVLEGWTCS</sequence>
<keyword evidence="3" id="KW-1185">Reference proteome</keyword>
<name>A0A1K0GS77_9ACTN</name>
<dbReference type="InterPro" id="IPR021124">
    <property type="entry name" value="CRISPR-assoc_prot_Cas5"/>
</dbReference>
<dbReference type="AlphaFoldDB" id="A0A1K0GS77"/>
<evidence type="ECO:0000313" key="3">
    <source>
        <dbReference type="Proteomes" id="UP000182486"/>
    </source>
</evidence>
<accession>A0A1K0GS77</accession>
<protein>
    <submittedName>
        <fullName evidence="2">Type I-E CRISPR-associated protein Cas5/CasD</fullName>
    </submittedName>
</protein>
<comment type="caution">
    <text evidence="2">The sequence shown here is derived from an EMBL/GenBank/DDBJ whole genome shotgun (WGS) entry which is preliminary data.</text>
</comment>
<organism evidence="2 3">
    <name type="scientific">Couchioplanes caeruleus subsp. caeruleus</name>
    <dbReference type="NCBI Taxonomy" id="56427"/>
    <lineage>
        <taxon>Bacteria</taxon>
        <taxon>Bacillati</taxon>
        <taxon>Actinomycetota</taxon>
        <taxon>Actinomycetes</taxon>
        <taxon>Micromonosporales</taxon>
        <taxon>Micromonosporaceae</taxon>
        <taxon>Couchioplanes</taxon>
    </lineage>
</organism>
<reference evidence="2 3" key="1">
    <citation type="submission" date="2016-09" db="EMBL/GenBank/DDBJ databases">
        <title>Couchioplanes caeruleus draft genome sequence.</title>
        <authorList>
            <person name="Sheehan J."/>
            <person name="Caffrey P."/>
        </authorList>
    </citation>
    <scope>NUCLEOTIDE SEQUENCE [LARGE SCALE GENOMIC DNA]</scope>
    <source>
        <strain evidence="2 3">DSM 43634</strain>
    </source>
</reference>
<dbReference type="Pfam" id="PF09704">
    <property type="entry name" value="Cas_Cas5d"/>
    <property type="match status" value="1"/>
</dbReference>
<dbReference type="InterPro" id="IPR010147">
    <property type="entry name" value="CRISPR-assoc_prot_CasD"/>
</dbReference>
<dbReference type="CDD" id="cd09756">
    <property type="entry name" value="Cas5_I-E"/>
    <property type="match status" value="1"/>
</dbReference>
<dbReference type="RefSeq" id="WP_071807287.1">
    <property type="nucleotide sequence ID" value="NZ_MEIA01000236.1"/>
</dbReference>
<dbReference type="InterPro" id="IPR013422">
    <property type="entry name" value="CRISPR-assoc_prot_Cas5_N"/>
</dbReference>
<gene>
    <name evidence="2" type="ORF">BG844_22265</name>
</gene>
<evidence type="ECO:0000313" key="2">
    <source>
        <dbReference type="EMBL" id="OJF12139.1"/>
    </source>
</evidence>
<proteinExistence type="predicted"/>
<dbReference type="GO" id="GO:0003723">
    <property type="term" value="F:RNA binding"/>
    <property type="evidence" value="ECO:0007669"/>
    <property type="project" value="InterPro"/>
</dbReference>
<evidence type="ECO:0000256" key="1">
    <source>
        <dbReference type="ARBA" id="ARBA00023118"/>
    </source>
</evidence>
<dbReference type="GO" id="GO:0051607">
    <property type="term" value="P:defense response to virus"/>
    <property type="evidence" value="ECO:0007669"/>
    <property type="project" value="UniProtKB-KW"/>
</dbReference>
<keyword evidence="1" id="KW-0051">Antiviral defense</keyword>
<dbReference type="Gene3D" id="3.30.70.2660">
    <property type="match status" value="1"/>
</dbReference>
<dbReference type="EMBL" id="MEIA01000236">
    <property type="protein sequence ID" value="OJF12139.1"/>
    <property type="molecule type" value="Genomic_DNA"/>
</dbReference>
<dbReference type="NCBIfam" id="TIGR02593">
    <property type="entry name" value="CRISPR_cas5"/>
    <property type="match status" value="1"/>
</dbReference>